<dbReference type="SUPFAM" id="SSF46689">
    <property type="entry name" value="Homeodomain-like"/>
    <property type="match status" value="1"/>
</dbReference>
<feature type="domain" description="HTH araC/xylS-type" evidence="4">
    <location>
        <begin position="1"/>
        <end position="50"/>
    </location>
</feature>
<dbReference type="InterPro" id="IPR009057">
    <property type="entry name" value="Homeodomain-like_sf"/>
</dbReference>
<evidence type="ECO:0000313" key="5">
    <source>
        <dbReference type="EMBL" id="AUB41213.1"/>
    </source>
</evidence>
<dbReference type="Pfam" id="PF12833">
    <property type="entry name" value="HTH_18"/>
    <property type="match status" value="1"/>
</dbReference>
<dbReference type="InterPro" id="IPR050204">
    <property type="entry name" value="AraC_XylS_family_regulators"/>
</dbReference>
<evidence type="ECO:0000256" key="1">
    <source>
        <dbReference type="ARBA" id="ARBA00023015"/>
    </source>
</evidence>
<evidence type="ECO:0000259" key="4">
    <source>
        <dbReference type="PROSITE" id="PS01124"/>
    </source>
</evidence>
<name>A0A2K8T0T7_9NOSO</name>
<evidence type="ECO:0000256" key="2">
    <source>
        <dbReference type="ARBA" id="ARBA00023125"/>
    </source>
</evidence>
<dbReference type="Gene3D" id="1.10.10.60">
    <property type="entry name" value="Homeodomain-like"/>
    <property type="match status" value="1"/>
</dbReference>
<keyword evidence="3" id="KW-0804">Transcription</keyword>
<keyword evidence="2 5" id="KW-0238">DNA-binding</keyword>
<dbReference type="Proteomes" id="UP000232003">
    <property type="component" value="Chromosome"/>
</dbReference>
<dbReference type="InterPro" id="IPR018060">
    <property type="entry name" value="HTH_AraC"/>
</dbReference>
<dbReference type="AlphaFoldDB" id="A0A2K8T0T7"/>
<protein>
    <submittedName>
        <fullName evidence="5">AraC-type DNA-binding domain and AraC-containing proteins</fullName>
    </submittedName>
</protein>
<keyword evidence="1" id="KW-0805">Transcription regulation</keyword>
<dbReference type="PROSITE" id="PS01124">
    <property type="entry name" value="HTH_ARAC_FAMILY_2"/>
    <property type="match status" value="1"/>
</dbReference>
<keyword evidence="6" id="KW-1185">Reference proteome</keyword>
<dbReference type="GO" id="GO:0043565">
    <property type="term" value="F:sequence-specific DNA binding"/>
    <property type="evidence" value="ECO:0007669"/>
    <property type="project" value="InterPro"/>
</dbReference>
<dbReference type="PANTHER" id="PTHR46796:SF6">
    <property type="entry name" value="ARAC SUBFAMILY"/>
    <property type="match status" value="1"/>
</dbReference>
<sequence>MSLAEIAAIAQISPHYFASLFKQSMGIAPHQYITKCRVERAKYLLADLKN</sequence>
<dbReference type="PANTHER" id="PTHR46796">
    <property type="entry name" value="HTH-TYPE TRANSCRIPTIONAL ACTIVATOR RHAS-RELATED"/>
    <property type="match status" value="1"/>
</dbReference>
<reference evidence="5 6" key="1">
    <citation type="submission" date="2017-11" db="EMBL/GenBank/DDBJ databases">
        <title>Complete genome of a free-living desiccation-tolerant cyanobacterium and its photosynthetic adaptation to extreme terrestrial habitat.</title>
        <authorList>
            <person name="Shang J."/>
        </authorList>
    </citation>
    <scope>NUCLEOTIDE SEQUENCE [LARGE SCALE GENOMIC DNA]</scope>
    <source>
        <strain evidence="5 6">CCNUN1</strain>
    </source>
</reference>
<organism evidence="5 6">
    <name type="scientific">Nostoc flagelliforme CCNUN1</name>
    <dbReference type="NCBI Taxonomy" id="2038116"/>
    <lineage>
        <taxon>Bacteria</taxon>
        <taxon>Bacillati</taxon>
        <taxon>Cyanobacteriota</taxon>
        <taxon>Cyanophyceae</taxon>
        <taxon>Nostocales</taxon>
        <taxon>Nostocaceae</taxon>
        <taxon>Nostoc</taxon>
    </lineage>
</organism>
<evidence type="ECO:0000256" key="3">
    <source>
        <dbReference type="ARBA" id="ARBA00023163"/>
    </source>
</evidence>
<dbReference type="GO" id="GO:0003700">
    <property type="term" value="F:DNA-binding transcription factor activity"/>
    <property type="evidence" value="ECO:0007669"/>
    <property type="project" value="InterPro"/>
</dbReference>
<dbReference type="KEGG" id="nfl:COO91_07258"/>
<dbReference type="EMBL" id="CP024785">
    <property type="protein sequence ID" value="AUB41213.1"/>
    <property type="molecule type" value="Genomic_DNA"/>
</dbReference>
<proteinExistence type="predicted"/>
<gene>
    <name evidence="5" type="ORF">COO91_07258</name>
</gene>
<evidence type="ECO:0000313" key="6">
    <source>
        <dbReference type="Proteomes" id="UP000232003"/>
    </source>
</evidence>
<accession>A0A2K8T0T7</accession>